<keyword evidence="5" id="KW-1185">Reference proteome</keyword>
<dbReference type="InterPro" id="IPR006047">
    <property type="entry name" value="GH13_cat_dom"/>
</dbReference>
<dbReference type="SMART" id="SM00642">
    <property type="entry name" value="Aamy"/>
    <property type="match status" value="1"/>
</dbReference>
<evidence type="ECO:0000256" key="2">
    <source>
        <dbReference type="SAM" id="SignalP"/>
    </source>
</evidence>
<dbReference type="InterPro" id="IPR013780">
    <property type="entry name" value="Glyco_hydro_b"/>
</dbReference>
<dbReference type="Gene3D" id="3.20.20.80">
    <property type="entry name" value="Glycosidases"/>
    <property type="match status" value="1"/>
</dbReference>
<dbReference type="RefSeq" id="WP_381507713.1">
    <property type="nucleotide sequence ID" value="NZ_JBHUOM010000035.1"/>
</dbReference>
<accession>A0ABW6AQ01</accession>
<dbReference type="InterPro" id="IPR045857">
    <property type="entry name" value="O16G_dom_2"/>
</dbReference>
<evidence type="ECO:0000256" key="1">
    <source>
        <dbReference type="ARBA" id="ARBA00008061"/>
    </source>
</evidence>
<dbReference type="Gene3D" id="3.90.400.10">
    <property type="entry name" value="Oligo-1,6-glucosidase, Domain 2"/>
    <property type="match status" value="1"/>
</dbReference>
<feature type="chain" id="PRO_5046637431" evidence="2">
    <location>
        <begin position="19"/>
        <end position="551"/>
    </location>
</feature>
<sequence length="551" mass="61850">MRTLFCFLIGWLTTTLVAAQTHPNWIKQAVFYQIYPSSFQDSDGNGIGDLKGIQSRLDYIQSLGINTIWLNPIFKSAFQDGGYDVIDFYEVDPRFGSNTGLVDFVNQVHKRGMHVVLDLVAGHSSNQSEWFKQSMQADTNLRYSNYYIWAPHKPTDLTQQEASRWVEANAPRGKYYIKNFYDIQPALNFGYAKPNPNHPWEQPVDAPGPQAVRSELKNVITFWMEKGVDGFRVDLAASLIKNDPDKKATIALWNELNAWFDEKFPNGLLIAEWFNPKQSIAAGFDIDFLKPGHLFSPFERGQKAPAKVYFDKAGEGAIINWYTDFRDQYESTLNKGYISLPTGNHDSPRIADSSRHDPDQLKVAMTFLLTLPGIPFVYYGDEIGMNYIPNSPDVEGSHARSGTRTPMQWDGSQNAGFSAASTNKIYIPQDPDPNRPTVAKQDKDSNSLLNYVRKLLALRASSPALGSEGEWALVSDVNKPYPIIYRRFNGADRYIILINPSGNPVKADVPTMKAKQARYVFGTSEKSNYTIGKGTDAVTVPAVSAAIYKLD</sequence>
<dbReference type="GO" id="GO:0016787">
    <property type="term" value="F:hydrolase activity"/>
    <property type="evidence" value="ECO:0007669"/>
    <property type="project" value="UniProtKB-KW"/>
</dbReference>
<gene>
    <name evidence="4" type="ORF">ACFS25_27430</name>
</gene>
<keyword evidence="4" id="KW-0378">Hydrolase</keyword>
<evidence type="ECO:0000313" key="4">
    <source>
        <dbReference type="EMBL" id="MFD2937536.1"/>
    </source>
</evidence>
<comment type="similarity">
    <text evidence="1">Belongs to the glycosyl hydrolase 13 family.</text>
</comment>
<reference evidence="5" key="1">
    <citation type="journal article" date="2019" name="Int. J. Syst. Evol. Microbiol.">
        <title>The Global Catalogue of Microorganisms (GCM) 10K type strain sequencing project: providing services to taxonomists for standard genome sequencing and annotation.</title>
        <authorList>
            <consortium name="The Broad Institute Genomics Platform"/>
            <consortium name="The Broad Institute Genome Sequencing Center for Infectious Disease"/>
            <person name="Wu L."/>
            <person name="Ma J."/>
        </authorList>
    </citation>
    <scope>NUCLEOTIDE SEQUENCE [LARGE SCALE GENOMIC DNA]</scope>
    <source>
        <strain evidence="5">KCTC 52490</strain>
    </source>
</reference>
<comment type="caution">
    <text evidence="4">The sequence shown here is derived from an EMBL/GenBank/DDBJ whole genome shotgun (WGS) entry which is preliminary data.</text>
</comment>
<dbReference type="SUPFAM" id="SSF51445">
    <property type="entry name" value="(Trans)glycosidases"/>
    <property type="match status" value="1"/>
</dbReference>
<keyword evidence="2" id="KW-0732">Signal</keyword>
<dbReference type="Gene3D" id="2.60.40.1180">
    <property type="entry name" value="Golgi alpha-mannosidase II"/>
    <property type="match status" value="1"/>
</dbReference>
<proteinExistence type="inferred from homology"/>
<evidence type="ECO:0000259" key="3">
    <source>
        <dbReference type="SMART" id="SM00642"/>
    </source>
</evidence>
<dbReference type="Proteomes" id="UP001597512">
    <property type="component" value="Unassembled WGS sequence"/>
</dbReference>
<dbReference type="EMBL" id="JBHUOM010000035">
    <property type="protein sequence ID" value="MFD2937536.1"/>
    <property type="molecule type" value="Genomic_DNA"/>
</dbReference>
<feature type="signal peptide" evidence="2">
    <location>
        <begin position="1"/>
        <end position="18"/>
    </location>
</feature>
<dbReference type="PANTHER" id="PTHR10357">
    <property type="entry name" value="ALPHA-AMYLASE FAMILY MEMBER"/>
    <property type="match status" value="1"/>
</dbReference>
<evidence type="ECO:0000313" key="5">
    <source>
        <dbReference type="Proteomes" id="UP001597512"/>
    </source>
</evidence>
<organism evidence="4 5">
    <name type="scientific">Spirosoma flavum</name>
    <dbReference type="NCBI Taxonomy" id="2048557"/>
    <lineage>
        <taxon>Bacteria</taxon>
        <taxon>Pseudomonadati</taxon>
        <taxon>Bacteroidota</taxon>
        <taxon>Cytophagia</taxon>
        <taxon>Cytophagales</taxon>
        <taxon>Cytophagaceae</taxon>
        <taxon>Spirosoma</taxon>
    </lineage>
</organism>
<name>A0ABW6AQ01_9BACT</name>
<dbReference type="Pfam" id="PF00128">
    <property type="entry name" value="Alpha-amylase"/>
    <property type="match status" value="1"/>
</dbReference>
<dbReference type="InterPro" id="IPR017853">
    <property type="entry name" value="GH"/>
</dbReference>
<feature type="domain" description="Glycosyl hydrolase family 13 catalytic" evidence="3">
    <location>
        <begin position="33"/>
        <end position="459"/>
    </location>
</feature>
<protein>
    <submittedName>
        <fullName evidence="4">Alpha-amylase family glycosyl hydrolase</fullName>
    </submittedName>
</protein>
<dbReference type="PANTHER" id="PTHR10357:SF179">
    <property type="entry name" value="NEUTRAL AND BASIC AMINO ACID TRANSPORT PROTEIN RBAT"/>
    <property type="match status" value="1"/>
</dbReference>
<dbReference type="SUPFAM" id="SSF51011">
    <property type="entry name" value="Glycosyl hydrolase domain"/>
    <property type="match status" value="1"/>
</dbReference>